<sequence>MEIVLGIRGRRFRCLHTLLQSTNEVTSMVLSCICVPYLLRLCDGNKNVSVADQDDNNTNIIPGQ</sequence>
<name>A0A9D4E5K4_DREPO</name>
<reference evidence="1" key="2">
    <citation type="submission" date="2020-11" db="EMBL/GenBank/DDBJ databases">
        <authorList>
            <person name="McCartney M.A."/>
            <person name="Auch B."/>
            <person name="Kono T."/>
            <person name="Mallez S."/>
            <person name="Becker A."/>
            <person name="Gohl D.M."/>
            <person name="Silverstein K.A.T."/>
            <person name="Koren S."/>
            <person name="Bechman K.B."/>
            <person name="Herman A."/>
            <person name="Abrahante J.E."/>
            <person name="Garbe J."/>
        </authorList>
    </citation>
    <scope>NUCLEOTIDE SEQUENCE</scope>
    <source>
        <strain evidence="1">Duluth1</strain>
        <tissue evidence="1">Whole animal</tissue>
    </source>
</reference>
<dbReference type="AlphaFoldDB" id="A0A9D4E5K4"/>
<organism evidence="1 2">
    <name type="scientific">Dreissena polymorpha</name>
    <name type="common">Zebra mussel</name>
    <name type="synonym">Mytilus polymorpha</name>
    <dbReference type="NCBI Taxonomy" id="45954"/>
    <lineage>
        <taxon>Eukaryota</taxon>
        <taxon>Metazoa</taxon>
        <taxon>Spiralia</taxon>
        <taxon>Lophotrochozoa</taxon>
        <taxon>Mollusca</taxon>
        <taxon>Bivalvia</taxon>
        <taxon>Autobranchia</taxon>
        <taxon>Heteroconchia</taxon>
        <taxon>Euheterodonta</taxon>
        <taxon>Imparidentia</taxon>
        <taxon>Neoheterodontei</taxon>
        <taxon>Myida</taxon>
        <taxon>Dreissenoidea</taxon>
        <taxon>Dreissenidae</taxon>
        <taxon>Dreissena</taxon>
    </lineage>
</organism>
<accession>A0A9D4E5K4</accession>
<keyword evidence="2" id="KW-1185">Reference proteome</keyword>
<proteinExistence type="predicted"/>
<evidence type="ECO:0000313" key="1">
    <source>
        <dbReference type="EMBL" id="KAH3772350.1"/>
    </source>
</evidence>
<evidence type="ECO:0000313" key="2">
    <source>
        <dbReference type="Proteomes" id="UP000828390"/>
    </source>
</evidence>
<comment type="caution">
    <text evidence="1">The sequence shown here is derived from an EMBL/GenBank/DDBJ whole genome shotgun (WGS) entry which is preliminary data.</text>
</comment>
<dbReference type="Proteomes" id="UP000828390">
    <property type="component" value="Unassembled WGS sequence"/>
</dbReference>
<gene>
    <name evidence="1" type="ORF">DPMN_173687</name>
</gene>
<dbReference type="EMBL" id="JAIWYP010000009">
    <property type="protein sequence ID" value="KAH3772350.1"/>
    <property type="molecule type" value="Genomic_DNA"/>
</dbReference>
<protein>
    <submittedName>
        <fullName evidence="1">Uncharacterized protein</fullName>
    </submittedName>
</protein>
<reference evidence="1" key="1">
    <citation type="journal article" date="2019" name="bioRxiv">
        <title>The Genome of the Zebra Mussel, Dreissena polymorpha: A Resource for Invasive Species Research.</title>
        <authorList>
            <person name="McCartney M.A."/>
            <person name="Auch B."/>
            <person name="Kono T."/>
            <person name="Mallez S."/>
            <person name="Zhang Y."/>
            <person name="Obille A."/>
            <person name="Becker A."/>
            <person name="Abrahante J.E."/>
            <person name="Garbe J."/>
            <person name="Badalamenti J.P."/>
            <person name="Herman A."/>
            <person name="Mangelson H."/>
            <person name="Liachko I."/>
            <person name="Sullivan S."/>
            <person name="Sone E.D."/>
            <person name="Koren S."/>
            <person name="Silverstein K.A.T."/>
            <person name="Beckman K.B."/>
            <person name="Gohl D.M."/>
        </authorList>
    </citation>
    <scope>NUCLEOTIDE SEQUENCE</scope>
    <source>
        <strain evidence="1">Duluth1</strain>
        <tissue evidence="1">Whole animal</tissue>
    </source>
</reference>